<comment type="caution">
    <text evidence="1">The sequence shown here is derived from an EMBL/GenBank/DDBJ whole genome shotgun (WGS) entry which is preliminary data.</text>
</comment>
<reference evidence="1" key="1">
    <citation type="submission" date="2020-02" db="EMBL/GenBank/DDBJ databases">
        <authorList>
            <person name="Palmer J.M."/>
        </authorList>
    </citation>
    <scope>NUCLEOTIDE SEQUENCE</scope>
    <source>
        <strain evidence="1">EPUS1.4</strain>
        <tissue evidence="1">Thallus</tissue>
    </source>
</reference>
<evidence type="ECO:0000313" key="1">
    <source>
        <dbReference type="EMBL" id="KAF7504897.1"/>
    </source>
</evidence>
<keyword evidence="2" id="KW-1185">Reference proteome</keyword>
<sequence length="222" mass="24271">MPPYLHLAILSSSIRSPLYLLYDLLQPQQLASVQDPQPIAARALDGSNSGICWRFPMPDSMLGRNLQEMPERQTVGSSFVEERALDHVRRPMLPIRGLGETVSGSHVLFTLVHGRLMVKVVSSKLKGRVEPPSSWNLQFVCCQGVMPLYPCPTQDVDSILAWHRSSGDNMTEGMSITGPLTVAWLALTCPDSAGVLAGNVVKHEAAPQPPKALLDRPMKPDA</sequence>
<protein>
    <submittedName>
        <fullName evidence="1">Uncharacterized protein</fullName>
    </submittedName>
</protein>
<accession>A0A8H7E0I1</accession>
<evidence type="ECO:0000313" key="2">
    <source>
        <dbReference type="Proteomes" id="UP000606974"/>
    </source>
</evidence>
<dbReference type="Proteomes" id="UP000606974">
    <property type="component" value="Unassembled WGS sequence"/>
</dbReference>
<dbReference type="AlphaFoldDB" id="A0A8H7E0I1"/>
<gene>
    <name evidence="1" type="ORF">GJ744_001618</name>
</gene>
<name>A0A8H7E0I1_9EURO</name>
<proteinExistence type="predicted"/>
<dbReference type="EMBL" id="JAACFV010000124">
    <property type="protein sequence ID" value="KAF7504897.1"/>
    <property type="molecule type" value="Genomic_DNA"/>
</dbReference>
<organism evidence="1 2">
    <name type="scientific">Endocarpon pusillum</name>
    <dbReference type="NCBI Taxonomy" id="364733"/>
    <lineage>
        <taxon>Eukaryota</taxon>
        <taxon>Fungi</taxon>
        <taxon>Dikarya</taxon>
        <taxon>Ascomycota</taxon>
        <taxon>Pezizomycotina</taxon>
        <taxon>Eurotiomycetes</taxon>
        <taxon>Chaetothyriomycetidae</taxon>
        <taxon>Verrucariales</taxon>
        <taxon>Verrucariaceae</taxon>
        <taxon>Endocarpon</taxon>
    </lineage>
</organism>